<gene>
    <name evidence="2" type="ORF">T265_12916</name>
</gene>
<sequence>RKPAVHLDEPENKQELLDSSNKFSSHNRRRRKFLSYDQSPNQDVALLVSNGEALIGSDVPTNVEGKFPTEALTTSVTLSAGAFSVGATMTPKPEGILVHSQPQMQNTTGSWDRDSDSVNFVSVSQHRPEGYGGVVGLTLHDQNRNPTPTRTLSGSSNSCAGSTGTPTRIAPNSTYQTHRPLHLNAATGPNPMHSYASLTIGGTHIGPHYMVPNSPPQPISGTPQVPLNGISIPPYYPMGSLPGTQSVHLPPGRVMFDRRPIAPSQLVYPYAAQAPYPSEMAYGGNTGQNPSFVPTHHQPTGPVLMGVNTPRVNASDLMSFTSSDDVRPVMSSSIHNENENLEFYGSNQTRNICHAQKSSSVDTQHYATVDHDVASRTKRFPAVTSPSRTTVVTGNIRSPRRRPPPSSKSGPRPLGSPIAQKHTNNAKEASRQISKCVTNGDQSDRNGDVQQPTMFGFNVQVTLNGEYYDPSKESQPVPQSEQERIVGLVCGDCGWLGRPSVNSSPLKFWLAFGHFIGLC</sequence>
<dbReference type="OrthoDB" id="6266590at2759"/>
<feature type="region of interest" description="Disordered" evidence="1">
    <location>
        <begin position="377"/>
        <end position="432"/>
    </location>
</feature>
<feature type="region of interest" description="Disordered" evidence="1">
    <location>
        <begin position="140"/>
        <end position="170"/>
    </location>
</feature>
<evidence type="ECO:0000256" key="1">
    <source>
        <dbReference type="SAM" id="MobiDB-lite"/>
    </source>
</evidence>
<dbReference type="KEGG" id="ovi:T265_12916"/>
<evidence type="ECO:0000313" key="3">
    <source>
        <dbReference type="Proteomes" id="UP000054324"/>
    </source>
</evidence>
<accession>A0A074ZW89</accession>
<dbReference type="GeneID" id="20327084"/>
<evidence type="ECO:0000313" key="2">
    <source>
        <dbReference type="EMBL" id="KER31693.1"/>
    </source>
</evidence>
<organism evidence="2 3">
    <name type="scientific">Opisthorchis viverrini</name>
    <name type="common">Southeast Asian liver fluke</name>
    <dbReference type="NCBI Taxonomy" id="6198"/>
    <lineage>
        <taxon>Eukaryota</taxon>
        <taxon>Metazoa</taxon>
        <taxon>Spiralia</taxon>
        <taxon>Lophotrochozoa</taxon>
        <taxon>Platyhelminthes</taxon>
        <taxon>Trematoda</taxon>
        <taxon>Digenea</taxon>
        <taxon>Opisthorchiida</taxon>
        <taxon>Opisthorchiata</taxon>
        <taxon>Opisthorchiidae</taxon>
        <taxon>Opisthorchis</taxon>
    </lineage>
</organism>
<feature type="compositionally biased region" description="Polar residues" evidence="1">
    <location>
        <begin position="144"/>
        <end position="170"/>
    </location>
</feature>
<feature type="non-terminal residue" evidence="2">
    <location>
        <position position="519"/>
    </location>
</feature>
<feature type="compositionally biased region" description="Basic and acidic residues" evidence="1">
    <location>
        <begin position="1"/>
        <end position="16"/>
    </location>
</feature>
<protein>
    <submittedName>
        <fullName evidence="2">Uncharacterized protein</fullName>
    </submittedName>
</protein>
<keyword evidence="3" id="KW-1185">Reference proteome</keyword>
<dbReference type="STRING" id="6198.A0A074ZW89"/>
<dbReference type="CTD" id="20327084"/>
<dbReference type="AlphaFoldDB" id="A0A074ZW89"/>
<feature type="compositionally biased region" description="Polar residues" evidence="1">
    <location>
        <begin position="421"/>
        <end position="432"/>
    </location>
</feature>
<feature type="compositionally biased region" description="Low complexity" evidence="1">
    <location>
        <begin position="407"/>
        <end position="417"/>
    </location>
</feature>
<dbReference type="RefSeq" id="XP_009164548.1">
    <property type="nucleotide sequence ID" value="XM_009166284.1"/>
</dbReference>
<dbReference type="Proteomes" id="UP000054324">
    <property type="component" value="Unassembled WGS sequence"/>
</dbReference>
<feature type="compositionally biased region" description="Polar residues" evidence="1">
    <location>
        <begin position="384"/>
        <end position="396"/>
    </location>
</feature>
<name>A0A074ZW89_OPIVI</name>
<dbReference type="EMBL" id="KL596642">
    <property type="protein sequence ID" value="KER31693.1"/>
    <property type="molecule type" value="Genomic_DNA"/>
</dbReference>
<feature type="non-terminal residue" evidence="2">
    <location>
        <position position="1"/>
    </location>
</feature>
<feature type="region of interest" description="Disordered" evidence="1">
    <location>
        <begin position="1"/>
        <end position="28"/>
    </location>
</feature>
<reference evidence="2 3" key="1">
    <citation type="submission" date="2013-11" db="EMBL/GenBank/DDBJ databases">
        <title>Opisthorchis viverrini - life in the bile duct.</title>
        <authorList>
            <person name="Young N.D."/>
            <person name="Nagarajan N."/>
            <person name="Lin S.J."/>
            <person name="Korhonen P.K."/>
            <person name="Jex A.R."/>
            <person name="Hall R.S."/>
            <person name="Safavi-Hemami H."/>
            <person name="Kaewkong W."/>
            <person name="Bertrand D."/>
            <person name="Gao S."/>
            <person name="Seet Q."/>
            <person name="Wongkham S."/>
            <person name="Teh B.T."/>
            <person name="Wongkham C."/>
            <person name="Intapan P.M."/>
            <person name="Maleewong W."/>
            <person name="Yang X."/>
            <person name="Hu M."/>
            <person name="Wang Z."/>
            <person name="Hofmann A."/>
            <person name="Sternberg P.W."/>
            <person name="Tan P."/>
            <person name="Wang J."/>
            <person name="Gasser R.B."/>
        </authorList>
    </citation>
    <scope>NUCLEOTIDE SEQUENCE [LARGE SCALE GENOMIC DNA]</scope>
</reference>
<proteinExistence type="predicted"/>